<organism evidence="17 18">
    <name type="scientific">Canis lupus familiaris</name>
    <name type="common">Dog</name>
    <name type="synonym">Canis familiaris</name>
    <dbReference type="NCBI Taxonomy" id="9615"/>
    <lineage>
        <taxon>Eukaryota</taxon>
        <taxon>Metazoa</taxon>
        <taxon>Chordata</taxon>
        <taxon>Craniata</taxon>
        <taxon>Vertebrata</taxon>
        <taxon>Euteleostomi</taxon>
        <taxon>Mammalia</taxon>
        <taxon>Eutheria</taxon>
        <taxon>Laurasiatheria</taxon>
        <taxon>Carnivora</taxon>
        <taxon>Caniformia</taxon>
        <taxon>Canidae</taxon>
        <taxon>Canis</taxon>
    </lineage>
</organism>
<dbReference type="SUPFAM" id="SSF51197">
    <property type="entry name" value="Clavaminate synthase-like"/>
    <property type="match status" value="1"/>
</dbReference>
<dbReference type="Pfam" id="PF02668">
    <property type="entry name" value="TauD"/>
    <property type="match status" value="1"/>
</dbReference>
<evidence type="ECO:0000256" key="6">
    <source>
        <dbReference type="ARBA" id="ARBA00012270"/>
    </source>
</evidence>
<comment type="cofactor">
    <cofactor evidence="1">
        <name>Fe(2+)</name>
        <dbReference type="ChEBI" id="CHEBI:29033"/>
    </cofactor>
</comment>
<protein>
    <recommendedName>
        <fullName evidence="6">gamma-butyrobetaine dioxygenase</fullName>
        <ecNumber evidence="6">1.14.11.1</ecNumber>
    </recommendedName>
    <alternativeName>
        <fullName evidence="12">Gamma-butyrobetaine hydroxylase</fullName>
    </alternativeName>
    <alternativeName>
        <fullName evidence="13">Gamma-butyrobetaine,2-oxoglutarate dioxygenase</fullName>
    </alternativeName>
</protein>
<comment type="pathway">
    <text evidence="4">Amine and polyamine biosynthesis; carnitine biosynthesis.</text>
</comment>
<reference evidence="17" key="2">
    <citation type="submission" date="2025-08" db="UniProtKB">
        <authorList>
            <consortium name="Ensembl"/>
        </authorList>
    </citation>
    <scope>IDENTIFICATION</scope>
</reference>
<dbReference type="EC" id="1.14.11.1" evidence="6"/>
<gene>
    <name evidence="17" type="primary">BBOX1</name>
</gene>
<keyword evidence="10" id="KW-0560">Oxidoreductase</keyword>
<evidence type="ECO:0000256" key="1">
    <source>
        <dbReference type="ARBA" id="ARBA00001954"/>
    </source>
</evidence>
<dbReference type="InterPro" id="IPR050411">
    <property type="entry name" value="AlphaKG_dependent_hydroxylases"/>
</dbReference>
<dbReference type="PANTHER" id="PTHR10696">
    <property type="entry name" value="GAMMA-BUTYROBETAINE HYDROXYLASE-RELATED"/>
    <property type="match status" value="1"/>
</dbReference>
<dbReference type="PANTHER" id="PTHR10696:SF33">
    <property type="entry name" value="GAMMA-BUTYROBETAINE DIOXYGENASE"/>
    <property type="match status" value="1"/>
</dbReference>
<feature type="compositionally biased region" description="Basic and acidic residues" evidence="15">
    <location>
        <begin position="75"/>
        <end position="88"/>
    </location>
</feature>
<evidence type="ECO:0000313" key="17">
    <source>
        <dbReference type="Ensembl" id="ENSCAFP00040009051.1"/>
    </source>
</evidence>
<proteinExistence type="inferred from homology"/>
<evidence type="ECO:0000256" key="7">
    <source>
        <dbReference type="ARBA" id="ARBA00022723"/>
    </source>
</evidence>
<comment type="catalytic activity">
    <reaction evidence="14">
        <text>4-(trimethylamino)butanoate + 2-oxoglutarate + O2 = carnitine + succinate + CO2</text>
        <dbReference type="Rhea" id="RHEA:24028"/>
        <dbReference type="ChEBI" id="CHEBI:15379"/>
        <dbReference type="ChEBI" id="CHEBI:16244"/>
        <dbReference type="ChEBI" id="CHEBI:16526"/>
        <dbReference type="ChEBI" id="CHEBI:16810"/>
        <dbReference type="ChEBI" id="CHEBI:17126"/>
        <dbReference type="ChEBI" id="CHEBI:30031"/>
        <dbReference type="EC" id="1.14.11.1"/>
    </reaction>
</comment>
<evidence type="ECO:0000256" key="4">
    <source>
        <dbReference type="ARBA" id="ARBA00005022"/>
    </source>
</evidence>
<evidence type="ECO:0000256" key="15">
    <source>
        <dbReference type="SAM" id="MobiDB-lite"/>
    </source>
</evidence>
<comment type="similarity">
    <text evidence="5">Belongs to the gamma-BBH/TMLD family.</text>
</comment>
<evidence type="ECO:0000256" key="11">
    <source>
        <dbReference type="ARBA" id="ARBA00023004"/>
    </source>
</evidence>
<dbReference type="GO" id="GO:0008336">
    <property type="term" value="F:gamma-butyrobetaine dioxygenase activity"/>
    <property type="evidence" value="ECO:0007669"/>
    <property type="project" value="UniProtKB-EC"/>
</dbReference>
<feature type="domain" description="TauD/TfdA-like" evidence="16">
    <location>
        <begin position="362"/>
        <end position="613"/>
    </location>
</feature>
<evidence type="ECO:0000256" key="3">
    <source>
        <dbReference type="ARBA" id="ARBA00002906"/>
    </source>
</evidence>
<dbReference type="GO" id="GO:0045329">
    <property type="term" value="P:carnitine biosynthetic process"/>
    <property type="evidence" value="ECO:0007669"/>
    <property type="project" value="UniProtKB-UniPathway"/>
</dbReference>
<comment type="function">
    <text evidence="3">Catalyzes the formation of L-carnitine from gamma-butyrobetaine.</text>
</comment>
<evidence type="ECO:0000256" key="8">
    <source>
        <dbReference type="ARBA" id="ARBA00022873"/>
    </source>
</evidence>
<dbReference type="Ensembl" id="ENSCAFT00040010427.1">
    <property type="protein sequence ID" value="ENSCAFP00040009051.1"/>
    <property type="gene ID" value="ENSCAFG00040005558.1"/>
</dbReference>
<dbReference type="CDD" id="cd00250">
    <property type="entry name" value="CAS_like"/>
    <property type="match status" value="1"/>
</dbReference>
<keyword evidence="11" id="KW-0408">Iron</keyword>
<feature type="compositionally biased region" description="Basic and acidic residues" evidence="15">
    <location>
        <begin position="99"/>
        <end position="150"/>
    </location>
</feature>
<evidence type="ECO:0000256" key="2">
    <source>
        <dbReference type="ARBA" id="ARBA00001961"/>
    </source>
</evidence>
<keyword evidence="9" id="KW-0223">Dioxygenase</keyword>
<accession>A0A8C0Q552</accession>
<feature type="compositionally biased region" description="Basic residues" evidence="15">
    <location>
        <begin position="89"/>
        <end position="98"/>
    </location>
</feature>
<dbReference type="GO" id="GO:0005506">
    <property type="term" value="F:iron ion binding"/>
    <property type="evidence" value="ECO:0007669"/>
    <property type="project" value="InterPro"/>
</dbReference>
<feature type="region of interest" description="Disordered" evidence="15">
    <location>
        <begin position="1"/>
        <end position="166"/>
    </location>
</feature>
<name>A0A8C0Q552_CANLF</name>
<dbReference type="NCBIfam" id="TIGR02409">
    <property type="entry name" value="carnitine_bodg"/>
    <property type="match status" value="1"/>
</dbReference>
<dbReference type="InterPro" id="IPR042098">
    <property type="entry name" value="TauD-like_sf"/>
</dbReference>
<sequence>MGREGGKGKWKGKGRGKEERGREKGEVEREGKGEGKTEGGRLKGEGRKGKGEKGEGGREKGEGGRRGKGERRRGKGEVKREGKGEGGKGKGKWKGKGRGKGEGKAEGGRLKGEGGEGGRETEEGGKGEGKVGGGKERGKVEGGHGKGREGGKRKREKKGKDMAKSGCRGQEYGGFAACFRGGNSFFPSFRPFLSFPPSFPSFPPSFPSFTPSFPPSLLPSLPSLPLFPPSLPPSLPSLLPFFPSFPISISLPAPLSPLPSPPPSSLWELLHLQIGTSFLICKPQPCLGAGLPWSCQEQKGSQAVATSHVRCGETAGRSIRDVPVPRRLPLQRTVRIKADVSFPGQVVRGLAPEAHLRTECQYWGAELQLPTLNFEDVLKNDEHAYQWLSSLKKVGIVRLTGASDKRGQVLKLGKRIGFLYLTFYGHTWQVQDKIDANNVAYTTGKLSFHTDYPALHHPPGVQLLHCIKQTVTGGDSEIVDGFNVCQKLKEKNPRAFQILSSTFVDFTDIGVDYCDFSVQSKHKIIELDDKGQVVRINFNNATRDTVFDVPVQRVQPFYAALKEFVDLMNCKEFKFTFKMNPGDVITFDNWRLLHGRRSYEAGTEISRHLEGAYADWDVVMSRLRILRQGVQHRN</sequence>
<evidence type="ECO:0000256" key="12">
    <source>
        <dbReference type="ARBA" id="ARBA00030584"/>
    </source>
</evidence>
<evidence type="ECO:0000256" key="10">
    <source>
        <dbReference type="ARBA" id="ARBA00023002"/>
    </source>
</evidence>
<dbReference type="InterPro" id="IPR003819">
    <property type="entry name" value="TauD/TfdA-like"/>
</dbReference>
<keyword evidence="8" id="KW-0124">Carnitine biosynthesis</keyword>
<reference evidence="17" key="1">
    <citation type="submission" date="2018-10" db="EMBL/GenBank/DDBJ databases">
        <title>De novo assembly of a Great Dane genome.</title>
        <authorList>
            <person name="Kidd J.M."/>
            <person name="Pendleton A.L."/>
            <person name="Shen F."/>
            <person name="Emery S."/>
        </authorList>
    </citation>
    <scope>NUCLEOTIDE SEQUENCE [LARGE SCALE GENOMIC DNA]</scope>
    <source>
        <strain evidence="17">Great Dane</strain>
    </source>
</reference>
<keyword evidence="7" id="KW-0479">Metal-binding</keyword>
<evidence type="ECO:0000313" key="18">
    <source>
        <dbReference type="Proteomes" id="UP000694542"/>
    </source>
</evidence>
<dbReference type="UniPathway" id="UPA00118"/>
<dbReference type="AlphaFoldDB" id="A0A8C0Q552"/>
<feature type="compositionally biased region" description="Basic and acidic residues" evidence="15">
    <location>
        <begin position="15"/>
        <end position="67"/>
    </location>
</feature>
<dbReference type="InterPro" id="IPR012775">
    <property type="entry name" value="GBBH-like"/>
</dbReference>
<dbReference type="Gene3D" id="3.60.130.10">
    <property type="entry name" value="Clavaminate synthase-like"/>
    <property type="match status" value="1"/>
</dbReference>
<evidence type="ECO:0000256" key="13">
    <source>
        <dbReference type="ARBA" id="ARBA00033412"/>
    </source>
</evidence>
<dbReference type="FunFam" id="3.60.130.10:FF:000001">
    <property type="entry name" value="Trimethyllysine dioxygenase, mitochondrial"/>
    <property type="match status" value="1"/>
</dbReference>
<evidence type="ECO:0000256" key="9">
    <source>
        <dbReference type="ARBA" id="ARBA00022964"/>
    </source>
</evidence>
<evidence type="ECO:0000256" key="5">
    <source>
        <dbReference type="ARBA" id="ARBA00008654"/>
    </source>
</evidence>
<dbReference type="Proteomes" id="UP000694542">
    <property type="component" value="Chromosome 21"/>
</dbReference>
<comment type="cofactor">
    <cofactor evidence="2">
        <name>L-ascorbate</name>
        <dbReference type="ChEBI" id="CHEBI:38290"/>
    </cofactor>
</comment>
<evidence type="ECO:0000256" key="14">
    <source>
        <dbReference type="ARBA" id="ARBA00049149"/>
    </source>
</evidence>
<evidence type="ECO:0000259" key="16">
    <source>
        <dbReference type="Pfam" id="PF02668"/>
    </source>
</evidence>